<gene>
    <name evidence="1" type="ORF">CYLTODRAFT_415906</name>
</gene>
<sequence>ANRKYASFNALLKHVPPLRDMLFDPNHTPDKLAKYLRELQKRADKARNENIHDVCELVGSMAATLFPTQYISIKRAKHIRMDRGIKSPVFGYLLCPSNMDWNDSVTQQAIQQGETDISDMFFINALYENLRRGTGSLLKTGLFKSCMLVKVWCYIFTCPATAHRIPYDDIDTLHPDAKRPCLGLDGPQSKLSDRAVASIIGLTSVTPRTIAYAVVMLHFNLTAYDSWPNDKCVGGLSYTAMWNWVVDWFEAPETDADAELAKEVLTWWNERVFPKQSAAVRAAVTSGKAKFQAAEAAAQAAAIAGSTPA</sequence>
<dbReference type="Pfam" id="PF20414">
    <property type="entry name" value="DUF6698"/>
    <property type="match status" value="1"/>
</dbReference>
<name>A0A0D7ARE9_9AGAR</name>
<reference evidence="1 2" key="1">
    <citation type="journal article" date="2015" name="Fungal Genet. Biol.">
        <title>Evolution of novel wood decay mechanisms in Agaricales revealed by the genome sequences of Fistulina hepatica and Cylindrobasidium torrendii.</title>
        <authorList>
            <person name="Floudas D."/>
            <person name="Held B.W."/>
            <person name="Riley R."/>
            <person name="Nagy L.G."/>
            <person name="Koehler G."/>
            <person name="Ransdell A.S."/>
            <person name="Younus H."/>
            <person name="Chow J."/>
            <person name="Chiniquy J."/>
            <person name="Lipzen A."/>
            <person name="Tritt A."/>
            <person name="Sun H."/>
            <person name="Haridas S."/>
            <person name="LaButti K."/>
            <person name="Ohm R.A."/>
            <person name="Kues U."/>
            <person name="Blanchette R.A."/>
            <person name="Grigoriev I.V."/>
            <person name="Minto R.E."/>
            <person name="Hibbett D.S."/>
        </authorList>
    </citation>
    <scope>NUCLEOTIDE SEQUENCE [LARGE SCALE GENOMIC DNA]</scope>
    <source>
        <strain evidence="1 2">FP15055 ss-10</strain>
    </source>
</reference>
<accession>A0A0D7ARE9</accession>
<proteinExistence type="predicted"/>
<feature type="non-terminal residue" evidence="1">
    <location>
        <position position="1"/>
    </location>
</feature>
<organism evidence="1 2">
    <name type="scientific">Cylindrobasidium torrendii FP15055 ss-10</name>
    <dbReference type="NCBI Taxonomy" id="1314674"/>
    <lineage>
        <taxon>Eukaryota</taxon>
        <taxon>Fungi</taxon>
        <taxon>Dikarya</taxon>
        <taxon>Basidiomycota</taxon>
        <taxon>Agaricomycotina</taxon>
        <taxon>Agaricomycetes</taxon>
        <taxon>Agaricomycetidae</taxon>
        <taxon>Agaricales</taxon>
        <taxon>Marasmiineae</taxon>
        <taxon>Physalacriaceae</taxon>
        <taxon>Cylindrobasidium</taxon>
    </lineage>
</organism>
<dbReference type="OrthoDB" id="2662502at2759"/>
<dbReference type="InterPro" id="IPR046521">
    <property type="entry name" value="DUF6698"/>
</dbReference>
<dbReference type="Proteomes" id="UP000054007">
    <property type="component" value="Unassembled WGS sequence"/>
</dbReference>
<protein>
    <submittedName>
        <fullName evidence="1">Uncharacterized protein</fullName>
    </submittedName>
</protein>
<dbReference type="STRING" id="1314674.A0A0D7ARE9"/>
<dbReference type="AlphaFoldDB" id="A0A0D7ARE9"/>
<dbReference type="EMBL" id="KN881261">
    <property type="protein sequence ID" value="KIY60787.1"/>
    <property type="molecule type" value="Genomic_DNA"/>
</dbReference>
<keyword evidence="2" id="KW-1185">Reference proteome</keyword>
<evidence type="ECO:0000313" key="1">
    <source>
        <dbReference type="EMBL" id="KIY60787.1"/>
    </source>
</evidence>
<evidence type="ECO:0000313" key="2">
    <source>
        <dbReference type="Proteomes" id="UP000054007"/>
    </source>
</evidence>